<reference evidence="1 2" key="1">
    <citation type="submission" date="2015-01" db="EMBL/GenBank/DDBJ databases">
        <title>Evolution of Trichinella species and genotypes.</title>
        <authorList>
            <person name="Korhonen P.K."/>
            <person name="Edoardo P."/>
            <person name="Giuseppe L.R."/>
            <person name="Gasser R.B."/>
        </authorList>
    </citation>
    <scope>NUCLEOTIDE SEQUENCE [LARGE SCALE GENOMIC DNA]</scope>
    <source>
        <strain evidence="1">ISS1980</strain>
    </source>
</reference>
<dbReference type="AlphaFoldDB" id="A0A0V1MS08"/>
<accession>A0A0V1MS08</accession>
<comment type="caution">
    <text evidence="1">The sequence shown here is derived from an EMBL/GenBank/DDBJ whole genome shotgun (WGS) entry which is preliminary data.</text>
</comment>
<evidence type="ECO:0000313" key="1">
    <source>
        <dbReference type="EMBL" id="KRZ74551.1"/>
    </source>
</evidence>
<dbReference type="OrthoDB" id="10550072at2759"/>
<organism evidence="1 2">
    <name type="scientific">Trichinella papuae</name>
    <dbReference type="NCBI Taxonomy" id="268474"/>
    <lineage>
        <taxon>Eukaryota</taxon>
        <taxon>Metazoa</taxon>
        <taxon>Ecdysozoa</taxon>
        <taxon>Nematoda</taxon>
        <taxon>Enoplea</taxon>
        <taxon>Dorylaimia</taxon>
        <taxon>Trichinellida</taxon>
        <taxon>Trichinellidae</taxon>
        <taxon>Trichinella</taxon>
    </lineage>
</organism>
<keyword evidence="2" id="KW-1185">Reference proteome</keyword>
<proteinExistence type="predicted"/>
<sequence length="71" mass="8370">MHIFYPPAKDVFKVPSNNPSNSNCSSLAILYFENNKTYAEESRLEIYLTWYQRMFPDLHHTSSYSAQTDFL</sequence>
<gene>
    <name evidence="1" type="ORF">T10_6100</name>
</gene>
<dbReference type="Proteomes" id="UP000054843">
    <property type="component" value="Unassembled WGS sequence"/>
</dbReference>
<dbReference type="EMBL" id="JYDO01000048">
    <property type="protein sequence ID" value="KRZ74551.1"/>
    <property type="molecule type" value="Genomic_DNA"/>
</dbReference>
<protein>
    <submittedName>
        <fullName evidence="1">Uncharacterized protein</fullName>
    </submittedName>
</protein>
<evidence type="ECO:0000313" key="2">
    <source>
        <dbReference type="Proteomes" id="UP000054843"/>
    </source>
</evidence>
<name>A0A0V1MS08_9BILA</name>